<organism evidence="3">
    <name type="scientific">marine sediment metagenome</name>
    <dbReference type="NCBI Taxonomy" id="412755"/>
    <lineage>
        <taxon>unclassified sequences</taxon>
        <taxon>metagenomes</taxon>
        <taxon>ecological metagenomes</taxon>
    </lineage>
</organism>
<evidence type="ECO:0000313" key="3">
    <source>
        <dbReference type="EMBL" id="KKL56789.1"/>
    </source>
</evidence>
<dbReference type="PROSITE" id="PS50017">
    <property type="entry name" value="DEATH_DOMAIN"/>
    <property type="match status" value="1"/>
</dbReference>
<accession>A0A0F9D5E4</accession>
<protein>
    <recommendedName>
        <fullName evidence="2">Death domain-containing protein</fullName>
    </recommendedName>
</protein>
<evidence type="ECO:0000259" key="2">
    <source>
        <dbReference type="PROSITE" id="PS50017"/>
    </source>
</evidence>
<comment type="caution">
    <text evidence="3">The sequence shown here is derived from an EMBL/GenBank/DDBJ whole genome shotgun (WGS) entry which is preliminary data.</text>
</comment>
<keyword evidence="1" id="KW-0812">Transmembrane</keyword>
<keyword evidence="1" id="KW-1133">Transmembrane helix</keyword>
<dbReference type="EMBL" id="LAZR01030376">
    <property type="protein sequence ID" value="KKL56789.1"/>
    <property type="molecule type" value="Genomic_DNA"/>
</dbReference>
<gene>
    <name evidence="3" type="ORF">LCGC14_2241890</name>
</gene>
<reference evidence="3" key="1">
    <citation type="journal article" date="2015" name="Nature">
        <title>Complex archaea that bridge the gap between prokaryotes and eukaryotes.</title>
        <authorList>
            <person name="Spang A."/>
            <person name="Saw J.H."/>
            <person name="Jorgensen S.L."/>
            <person name="Zaremba-Niedzwiedzka K."/>
            <person name="Martijn J."/>
            <person name="Lind A.E."/>
            <person name="van Eijk R."/>
            <person name="Schleper C."/>
            <person name="Guy L."/>
            <person name="Ettema T.J."/>
        </authorList>
    </citation>
    <scope>NUCLEOTIDE SEQUENCE</scope>
</reference>
<dbReference type="AlphaFoldDB" id="A0A0F9D5E4"/>
<feature type="transmembrane region" description="Helical" evidence="1">
    <location>
        <begin position="33"/>
        <end position="58"/>
    </location>
</feature>
<dbReference type="GO" id="GO:0007165">
    <property type="term" value="P:signal transduction"/>
    <property type="evidence" value="ECO:0007669"/>
    <property type="project" value="InterPro"/>
</dbReference>
<name>A0A0F9D5E4_9ZZZZ</name>
<keyword evidence="1" id="KW-0472">Membrane</keyword>
<sequence>MRKVGISERLIRETEEINRRSLRHEKKQLLKPWLIISVAALAGGTGIVYIIRFILVLVSGE</sequence>
<dbReference type="InterPro" id="IPR000488">
    <property type="entry name" value="Death_dom"/>
</dbReference>
<evidence type="ECO:0000256" key="1">
    <source>
        <dbReference type="SAM" id="Phobius"/>
    </source>
</evidence>
<proteinExistence type="predicted"/>
<feature type="domain" description="Death" evidence="2">
    <location>
        <begin position="1"/>
        <end position="33"/>
    </location>
</feature>